<evidence type="ECO:0000313" key="3">
    <source>
        <dbReference type="Proteomes" id="UP001372834"/>
    </source>
</evidence>
<dbReference type="Proteomes" id="UP001372834">
    <property type="component" value="Unassembled WGS sequence"/>
</dbReference>
<feature type="compositionally biased region" description="Basic and acidic residues" evidence="1">
    <location>
        <begin position="58"/>
        <end position="80"/>
    </location>
</feature>
<evidence type="ECO:0000313" key="2">
    <source>
        <dbReference type="EMBL" id="KAK6636756.1"/>
    </source>
</evidence>
<protein>
    <submittedName>
        <fullName evidence="2">Uncharacterized protein</fullName>
    </submittedName>
</protein>
<reference evidence="2 3" key="1">
    <citation type="submission" date="2023-10" db="EMBL/GenBank/DDBJ databases">
        <title>Genomes of two closely related lineages of the louse Polyplax serrata with different host specificities.</title>
        <authorList>
            <person name="Martinu J."/>
            <person name="Tarabai H."/>
            <person name="Stefka J."/>
            <person name="Hypsa V."/>
        </authorList>
    </citation>
    <scope>NUCLEOTIDE SEQUENCE [LARGE SCALE GENOMIC DNA]</scope>
    <source>
        <strain evidence="2">HR10_N</strain>
    </source>
</reference>
<evidence type="ECO:0000256" key="1">
    <source>
        <dbReference type="SAM" id="MobiDB-lite"/>
    </source>
</evidence>
<gene>
    <name evidence="2" type="ORF">RUM43_010419</name>
</gene>
<dbReference type="AlphaFoldDB" id="A0AAN8PKI4"/>
<organism evidence="2 3">
    <name type="scientific">Polyplax serrata</name>
    <name type="common">Common mouse louse</name>
    <dbReference type="NCBI Taxonomy" id="468196"/>
    <lineage>
        <taxon>Eukaryota</taxon>
        <taxon>Metazoa</taxon>
        <taxon>Ecdysozoa</taxon>
        <taxon>Arthropoda</taxon>
        <taxon>Hexapoda</taxon>
        <taxon>Insecta</taxon>
        <taxon>Pterygota</taxon>
        <taxon>Neoptera</taxon>
        <taxon>Paraneoptera</taxon>
        <taxon>Psocodea</taxon>
        <taxon>Troctomorpha</taxon>
        <taxon>Phthiraptera</taxon>
        <taxon>Anoplura</taxon>
        <taxon>Polyplacidae</taxon>
        <taxon>Polyplax</taxon>
    </lineage>
</organism>
<name>A0AAN8PKI4_POLSC</name>
<sequence>MNGKIKGVEKRAVGVVGKTERIKNRKRETLKEDTVRTHGNEIPSGILREWNARTKNKSNSERPAKGTTKNESKIKRKGGKEARTMAKLILNCRINLNKTQKKKKTMEWTTSKKK</sequence>
<comment type="caution">
    <text evidence="2">The sequence shown here is derived from an EMBL/GenBank/DDBJ whole genome shotgun (WGS) entry which is preliminary data.</text>
</comment>
<dbReference type="EMBL" id="JAWJWE010000004">
    <property type="protein sequence ID" value="KAK6636756.1"/>
    <property type="molecule type" value="Genomic_DNA"/>
</dbReference>
<proteinExistence type="predicted"/>
<feature type="region of interest" description="Disordered" evidence="1">
    <location>
        <begin position="53"/>
        <end position="80"/>
    </location>
</feature>
<accession>A0AAN8PKI4</accession>